<evidence type="ECO:0000259" key="7">
    <source>
        <dbReference type="Pfam" id="PF02687"/>
    </source>
</evidence>
<evidence type="ECO:0000256" key="1">
    <source>
        <dbReference type="ARBA" id="ARBA00004651"/>
    </source>
</evidence>
<dbReference type="Pfam" id="PF12704">
    <property type="entry name" value="MacB_PCD"/>
    <property type="match status" value="1"/>
</dbReference>
<dbReference type="AlphaFoldDB" id="A4BMN2"/>
<keyword evidence="3 6" id="KW-0812">Transmembrane</keyword>
<dbReference type="EMBL" id="AAOF01000001">
    <property type="protein sequence ID" value="EAR23570.1"/>
    <property type="molecule type" value="Genomic_DNA"/>
</dbReference>
<comment type="subcellular location">
    <subcellularLocation>
        <location evidence="1">Cell membrane</location>
        <topology evidence="1">Multi-pass membrane protein</topology>
    </subcellularLocation>
</comment>
<dbReference type="PANTHER" id="PTHR30572:SF15">
    <property type="entry name" value="ABC TRANSPORTER PERMEASE"/>
    <property type="match status" value="1"/>
</dbReference>
<feature type="transmembrane region" description="Helical" evidence="6">
    <location>
        <begin position="306"/>
        <end position="333"/>
    </location>
</feature>
<reference evidence="9 10" key="1">
    <citation type="submission" date="2006-02" db="EMBL/GenBank/DDBJ databases">
        <authorList>
            <person name="Waterbury J."/>
            <person name="Ferriera S."/>
            <person name="Johnson J."/>
            <person name="Kravitz S."/>
            <person name="Halpern A."/>
            <person name="Remington K."/>
            <person name="Beeson K."/>
            <person name="Tran B."/>
            <person name="Rogers Y.-H."/>
            <person name="Friedman R."/>
            <person name="Venter J.C."/>
        </authorList>
    </citation>
    <scope>NUCLEOTIDE SEQUENCE [LARGE SCALE GENOMIC DNA]</scope>
    <source>
        <strain evidence="9 10">Nb-231</strain>
    </source>
</reference>
<evidence type="ECO:0000259" key="8">
    <source>
        <dbReference type="Pfam" id="PF12704"/>
    </source>
</evidence>
<keyword evidence="2" id="KW-1003">Cell membrane</keyword>
<comment type="caution">
    <text evidence="9">The sequence shown here is derived from an EMBL/GenBank/DDBJ whole genome shotgun (WGS) entry which is preliminary data.</text>
</comment>
<dbReference type="OrthoDB" id="241967at2"/>
<keyword evidence="4 6" id="KW-1133">Transmembrane helix</keyword>
<evidence type="ECO:0000256" key="6">
    <source>
        <dbReference type="SAM" id="Phobius"/>
    </source>
</evidence>
<evidence type="ECO:0000313" key="10">
    <source>
        <dbReference type="Proteomes" id="UP000003374"/>
    </source>
</evidence>
<feature type="transmembrane region" description="Helical" evidence="6">
    <location>
        <begin position="70"/>
        <end position="94"/>
    </location>
</feature>
<dbReference type="eggNOG" id="COG0577">
    <property type="taxonomic scope" value="Bacteria"/>
</dbReference>
<dbReference type="STRING" id="314278.NB231_17158"/>
<feature type="domain" description="MacB-like periplasmic core" evidence="8">
    <location>
        <begin position="74"/>
        <end position="278"/>
    </location>
</feature>
<dbReference type="GO" id="GO:0022857">
    <property type="term" value="F:transmembrane transporter activity"/>
    <property type="evidence" value="ECO:0007669"/>
    <property type="project" value="TreeGrafter"/>
</dbReference>
<dbReference type="InterPro" id="IPR003838">
    <property type="entry name" value="ABC3_permease_C"/>
</dbReference>
<evidence type="ECO:0000256" key="3">
    <source>
        <dbReference type="ARBA" id="ARBA00022692"/>
    </source>
</evidence>
<evidence type="ECO:0000256" key="5">
    <source>
        <dbReference type="ARBA" id="ARBA00023136"/>
    </source>
</evidence>
<dbReference type="InterPro" id="IPR025857">
    <property type="entry name" value="MacB_PCD"/>
</dbReference>
<dbReference type="GO" id="GO:0005886">
    <property type="term" value="C:plasma membrane"/>
    <property type="evidence" value="ECO:0007669"/>
    <property type="project" value="UniProtKB-SubCell"/>
</dbReference>
<dbReference type="PANTHER" id="PTHR30572">
    <property type="entry name" value="MEMBRANE COMPONENT OF TRANSPORTER-RELATED"/>
    <property type="match status" value="1"/>
</dbReference>
<evidence type="ECO:0000256" key="4">
    <source>
        <dbReference type="ARBA" id="ARBA00022989"/>
    </source>
</evidence>
<dbReference type="Proteomes" id="UP000003374">
    <property type="component" value="Unassembled WGS sequence"/>
</dbReference>
<dbReference type="Pfam" id="PF02687">
    <property type="entry name" value="FtsX"/>
    <property type="match status" value="1"/>
</dbReference>
<dbReference type="InterPro" id="IPR050250">
    <property type="entry name" value="Macrolide_Exporter_MacB"/>
</dbReference>
<dbReference type="RefSeq" id="WP_005005047.1">
    <property type="nucleotide sequence ID" value="NZ_CH672427.1"/>
</dbReference>
<name>A4BMN2_9GAMM</name>
<evidence type="ECO:0000313" key="9">
    <source>
        <dbReference type="EMBL" id="EAR23570.1"/>
    </source>
</evidence>
<feature type="transmembrane region" description="Helical" evidence="6">
    <location>
        <begin position="354"/>
        <end position="381"/>
    </location>
</feature>
<feature type="domain" description="ABC3 transporter permease C-terminal" evidence="7">
    <location>
        <begin position="314"/>
        <end position="432"/>
    </location>
</feature>
<dbReference type="HOGENOM" id="CLU_000604_8_8_6"/>
<proteinExistence type="predicted"/>
<organism evidence="9 10">
    <name type="scientific">Nitrococcus mobilis Nb-231</name>
    <dbReference type="NCBI Taxonomy" id="314278"/>
    <lineage>
        <taxon>Bacteria</taxon>
        <taxon>Pseudomonadati</taxon>
        <taxon>Pseudomonadota</taxon>
        <taxon>Gammaproteobacteria</taxon>
        <taxon>Chromatiales</taxon>
        <taxon>Ectothiorhodospiraceae</taxon>
        <taxon>Nitrococcus</taxon>
    </lineage>
</organism>
<keyword evidence="5 6" id="KW-0472">Membrane</keyword>
<feature type="transmembrane region" description="Helical" evidence="6">
    <location>
        <begin position="413"/>
        <end position="438"/>
    </location>
</feature>
<keyword evidence="10" id="KW-1185">Reference proteome</keyword>
<feature type="transmembrane region" description="Helical" evidence="6">
    <location>
        <begin position="31"/>
        <end position="49"/>
    </location>
</feature>
<evidence type="ECO:0000256" key="2">
    <source>
        <dbReference type="ARBA" id="ARBA00022475"/>
    </source>
</evidence>
<accession>A4BMN2</accession>
<protein>
    <submittedName>
        <fullName evidence="9">ABC transporter permease</fullName>
    </submittedName>
</protein>
<gene>
    <name evidence="9" type="ORF">NB231_17158</name>
</gene>
<sequence length="441" mass="46522">MAKAARIIGRMLHPIGVGLLVLVGLGTWIMAPLLVLILAALGATWLVASRRGHQALAITWTGLATLPQRLGGAFVIVIGIAGVVGVLIALLAMAKGFQTTLQQAGNDDTAIVLRAGANAELSSRIDRASAILIAQAPGILHDAQNHPILSKEVVVVTNIPKRSTGTDANVEVRGVGPRVWALRPDVQIISGRRFKPGLRELVVGRGAWVQFKGLDLGSSVQINNQEWQVVGVFASGNTHESELWGDAESVAAAYRRNGFQSVTARLTSPTAIDRFKVALATDPRLKVDVETTRAYYSKQSQRLTNLIQVLGTGIATIMGFGATFGALNTMYAAVAARAREIATLRALGFTGLPLVTALLLETMLLALLGGVLGAGIAYGLFNGYTVSTLGSNFSQVVFQFQVSTSLLLNGLQWALAIGFLGGLFPALRAAALPLTVALREL</sequence>